<feature type="transmembrane region" description="Helical" evidence="2">
    <location>
        <begin position="578"/>
        <end position="604"/>
    </location>
</feature>
<dbReference type="PANTHER" id="PTHR13018:SF80">
    <property type="entry name" value="CSC1_OSCA1-LIKE 7TM REGION DOMAIN-CONTAINING PROTEIN"/>
    <property type="match status" value="1"/>
</dbReference>
<dbReference type="Proteomes" id="UP000001396">
    <property type="component" value="Unassembled WGS sequence"/>
</dbReference>
<feature type="region of interest" description="Disordered" evidence="1">
    <location>
        <begin position="886"/>
        <end position="905"/>
    </location>
</feature>
<feature type="transmembrane region" description="Helical" evidence="2">
    <location>
        <begin position="660"/>
        <end position="682"/>
    </location>
</feature>
<feature type="transmembrane region" description="Helical" evidence="2">
    <location>
        <begin position="301"/>
        <end position="322"/>
    </location>
</feature>
<evidence type="ECO:0000313" key="4">
    <source>
        <dbReference type="Proteomes" id="UP000001396"/>
    </source>
</evidence>
<dbReference type="GO" id="GO:0005886">
    <property type="term" value="C:plasma membrane"/>
    <property type="evidence" value="ECO:0007669"/>
    <property type="project" value="TreeGrafter"/>
</dbReference>
<feature type="transmembrane region" description="Helical" evidence="2">
    <location>
        <begin position="717"/>
        <end position="746"/>
    </location>
</feature>
<evidence type="ECO:0000256" key="1">
    <source>
        <dbReference type="SAM" id="MobiDB-lite"/>
    </source>
</evidence>
<keyword evidence="4" id="KW-1185">Reference proteome</keyword>
<organism evidence="3 4">
    <name type="scientific">Heterostelium pallidum (strain ATCC 26659 / Pp 5 / PN500)</name>
    <name type="common">Cellular slime mold</name>
    <name type="synonym">Polysphondylium pallidum</name>
    <dbReference type="NCBI Taxonomy" id="670386"/>
    <lineage>
        <taxon>Eukaryota</taxon>
        <taxon>Amoebozoa</taxon>
        <taxon>Evosea</taxon>
        <taxon>Eumycetozoa</taxon>
        <taxon>Dictyostelia</taxon>
        <taxon>Acytosteliales</taxon>
        <taxon>Acytosteliaceae</taxon>
        <taxon>Heterostelium</taxon>
    </lineage>
</organism>
<evidence type="ECO:0000256" key="2">
    <source>
        <dbReference type="SAM" id="Phobius"/>
    </source>
</evidence>
<proteinExistence type="predicted"/>
<dbReference type="InParanoid" id="D3BU17"/>
<reference evidence="3 4" key="1">
    <citation type="journal article" date="2011" name="Genome Res.">
        <title>Phylogeny-wide analysis of social amoeba genomes highlights ancient origins for complex intercellular communication.</title>
        <authorList>
            <person name="Heidel A.J."/>
            <person name="Lawal H.M."/>
            <person name="Felder M."/>
            <person name="Schilde C."/>
            <person name="Helps N.R."/>
            <person name="Tunggal B."/>
            <person name="Rivero F."/>
            <person name="John U."/>
            <person name="Schleicher M."/>
            <person name="Eichinger L."/>
            <person name="Platzer M."/>
            <person name="Noegel A.A."/>
            <person name="Schaap P."/>
            <person name="Gloeckner G."/>
        </authorList>
    </citation>
    <scope>NUCLEOTIDE SEQUENCE [LARGE SCALE GENOMIC DNA]</scope>
    <source>
        <strain evidence="4">ATCC 26659 / Pp 5 / PN500</strain>
    </source>
</reference>
<accession>D3BU17</accession>
<dbReference type="EMBL" id="ADBJ01000056">
    <property type="protein sequence ID" value="EFA75203.1"/>
    <property type="molecule type" value="Genomic_DNA"/>
</dbReference>
<evidence type="ECO:0008006" key="5">
    <source>
        <dbReference type="Google" id="ProtNLM"/>
    </source>
</evidence>
<dbReference type="FunCoup" id="D3BU17">
    <property type="interactions" value="502"/>
</dbReference>
<dbReference type="AlphaFoldDB" id="D3BU17"/>
<comment type="caution">
    <text evidence="3">The sequence shown here is derived from an EMBL/GenBank/DDBJ whole genome shotgun (WGS) entry which is preliminary data.</text>
</comment>
<dbReference type="GO" id="GO:0005227">
    <property type="term" value="F:calcium-activated cation channel activity"/>
    <property type="evidence" value="ECO:0007669"/>
    <property type="project" value="InterPro"/>
</dbReference>
<protein>
    <recommendedName>
        <fullName evidence="5">CSC1/OSCA1-like 7TM region domain-containing protein</fullName>
    </recommendedName>
</protein>
<feature type="transmembrane region" description="Helical" evidence="2">
    <location>
        <begin position="224"/>
        <end position="252"/>
    </location>
</feature>
<dbReference type="PANTHER" id="PTHR13018">
    <property type="entry name" value="PROBABLE MEMBRANE PROTEIN DUF221-RELATED"/>
    <property type="match status" value="1"/>
</dbReference>
<evidence type="ECO:0000313" key="3">
    <source>
        <dbReference type="EMBL" id="EFA75203.1"/>
    </source>
</evidence>
<feature type="transmembrane region" description="Helical" evidence="2">
    <location>
        <begin position="773"/>
        <end position="794"/>
    </location>
</feature>
<dbReference type="GeneID" id="31366745"/>
<feature type="transmembrane region" description="Helical" evidence="2">
    <location>
        <begin position="801"/>
        <end position="818"/>
    </location>
</feature>
<gene>
    <name evidence="3" type="ORF">PPL_11277</name>
</gene>
<feature type="transmembrane region" description="Helical" evidence="2">
    <location>
        <begin position="529"/>
        <end position="551"/>
    </location>
</feature>
<keyword evidence="2" id="KW-0472">Membrane</keyword>
<sequence length="964" mass="110056">MVGVPKPNPDFPIFSERRSVFFIDWMNVYPQDKNVQLTVLHHIYITPNWNIRKDGFDVFQYDRVTVKENTTTFKCVMSYDSGVYSFIQQDALNTGYNVQSRLFNLTVGGAEDSETLRLVDGDGARLVISGQAFQTQPTVEWGIIEQDDEAVSSGRIEPFIARAPTTSLHHYITFDKIEINSKRRTTTFKGLAITGEPGEYQIGFVDADTCEIVLVSEPIRVVSMWYGIITMCSMSTLVSLFVFVLGLTIRLITASRRTNTKLSNFFKSFNISILINNIDTVLEGRGTESLQNYFKFLRLSIIQSVVLALLGLVLLIPISLAGDNSLFDIYLLTQANWQFDSSRLFVYQVAFLLVFISIIILYSRFNGERVYSQHDSNHLVTSRTVLLKGLPKSLVDCTILNEYLQTSYSKGIFSLSIILEKEYERYAKILDLDGLSETIIQIDGDKIDAPLRSTGQAFVTFSCVSDAHQFQTQYSPHKWSWAKAMAPTPPAKYEVELQIKQWKAYSVPRVSDIMWTKLHSPSNQHSTSFTLFLLALSFLLSMSFSFLAAFIHDSQFGRLSPNIINIQTDPIGITSSSFFIYTFIPCNMLLFLNRVLPCVVKGIFEKSNSFVRSSLKSKIMLTTFYVQTLSIVGVPTIYYSIMTAYPFFTTRNEFFYPSNFFRTGGMFYTLFIIYYAIVTPFLDSSRIYSSIANLIKFSKKKDQALINERFLDISTQYINILLLMLMVSIYAPIFPLLFLMTLIYLIKKYFFDKYTIITSKIKSPPSDRLLVEPLQHCIWFVLTSACLFHLFYVFIIDRSDLLFIYGFLFIIGLGRYIPSCSRSLCYGVCDGAVLPCVDSDIKLFKLFEEGDDSDDETRGNVNNTNEKYSMATRDDDGVVAIEMKDYDNDEDEDDNENGHGNRKLMNSQMTLNIKQNYAVEGGQRGFFSALFSNRYQLPSPKAITINQYTSPLYITELSHYTSLI</sequence>
<dbReference type="InterPro" id="IPR045122">
    <property type="entry name" value="Csc1-like"/>
</dbReference>
<keyword evidence="2" id="KW-0812">Transmembrane</keyword>
<feature type="transmembrane region" description="Helical" evidence="2">
    <location>
        <begin position="342"/>
        <end position="362"/>
    </location>
</feature>
<feature type="transmembrane region" description="Helical" evidence="2">
    <location>
        <begin position="624"/>
        <end position="648"/>
    </location>
</feature>
<keyword evidence="2" id="KW-1133">Transmembrane helix</keyword>
<dbReference type="RefSeq" id="XP_020427337.1">
    <property type="nucleotide sequence ID" value="XM_020582034.1"/>
</dbReference>
<dbReference type="OMA" id="CSKSLCY"/>
<name>D3BU17_HETP5</name>